<dbReference type="Pfam" id="PF18849">
    <property type="entry name" value="baeRF_family7"/>
    <property type="match status" value="1"/>
</dbReference>
<dbReference type="InterPro" id="IPR040837">
    <property type="entry name" value="Bact_RF_family7"/>
</dbReference>
<name>A0A2K8Z7Q3_9BACT</name>
<dbReference type="KEGG" id="spir:CWM47_31095"/>
<accession>A0A2K8Z7Q3</accession>
<reference evidence="1 2" key="1">
    <citation type="submission" date="2017-11" db="EMBL/GenBank/DDBJ databases">
        <title>Taxonomic description and genome sequences of Spirosoma HA7 sp. nov., isolated from pollen microhabitat of Corylus avellana.</title>
        <authorList>
            <person name="Ambika Manirajan B."/>
            <person name="Suarez C."/>
            <person name="Ratering S."/>
            <person name="Geissler-Plaum R."/>
            <person name="Cardinale M."/>
            <person name="Sylvia S."/>
        </authorList>
    </citation>
    <scope>NUCLEOTIDE SEQUENCE [LARGE SCALE GENOMIC DNA]</scope>
    <source>
        <strain evidence="1 2">HA7</strain>
    </source>
</reference>
<evidence type="ECO:0000313" key="1">
    <source>
        <dbReference type="EMBL" id="AUD05901.1"/>
    </source>
</evidence>
<dbReference type="AlphaFoldDB" id="A0A2K8Z7Q3"/>
<gene>
    <name evidence="1" type="ORF">CWM47_31095</name>
</gene>
<organism evidence="1 2">
    <name type="scientific">Spirosoma pollinicola</name>
    <dbReference type="NCBI Taxonomy" id="2057025"/>
    <lineage>
        <taxon>Bacteria</taxon>
        <taxon>Pseudomonadati</taxon>
        <taxon>Bacteroidota</taxon>
        <taxon>Cytophagia</taxon>
        <taxon>Cytophagales</taxon>
        <taxon>Cytophagaceae</taxon>
        <taxon>Spirosoma</taxon>
    </lineage>
</organism>
<keyword evidence="2" id="KW-1185">Reference proteome</keyword>
<evidence type="ECO:0000313" key="2">
    <source>
        <dbReference type="Proteomes" id="UP000232883"/>
    </source>
</evidence>
<protein>
    <submittedName>
        <fullName evidence="1">Uncharacterized protein</fullName>
    </submittedName>
</protein>
<sequence length="397" mass="45029">MTDQQPNGINLEHVDKDILLDLAMQTHAQSISLFIPTHQRGKEVNEGQDILAFKNHIQRIRQTLEAQSLRSNEITSLMHPLEALLNDTQFWRHQQQGLAVFRNSDFFAIFHSPIPLENSSWLDAKFHLQPLLPFAQRSPVYCLLQISKKGVSLFKADTYTIAPLDLAGSMPSGLEDVTNYYDFDEEVQGRTNGRNGAMAMYASNEDTDTKEKDHLLADYFRLINAAIIEMMGTQNLPLVLASVAYFQPIYHNINTYPNLHKEGLTGNFDHSQPEELHQMAQKLLGDSIDQTKRRFINQYQNSNGSEMVSSDARALLKAGVIGCIDALFLKTETSLWGYFDEITLKTTIHDNRQDGDESLVEKIALLTLLHGGKLYVMDEVNLLENQEPVNMAALFRF</sequence>
<dbReference type="OrthoDB" id="4393931at2"/>
<dbReference type="Proteomes" id="UP000232883">
    <property type="component" value="Chromosome"/>
</dbReference>
<dbReference type="EMBL" id="CP025096">
    <property type="protein sequence ID" value="AUD05901.1"/>
    <property type="molecule type" value="Genomic_DNA"/>
</dbReference>
<proteinExistence type="predicted"/>